<feature type="transmembrane region" description="Helical" evidence="1">
    <location>
        <begin position="12"/>
        <end position="33"/>
    </location>
</feature>
<dbReference type="PIRSF" id="PIRSF021239">
    <property type="entry name" value="UCP021239"/>
    <property type="match status" value="1"/>
</dbReference>
<sequence length="131" mass="15148">MSYLQIYSMNPWLTVALLVVSNVFMTFAWYGHIKLEQMRVITDHTPLYLVILLSWCLALFEYSFQIPANRYGYVGNGGAFSLMQLKVIQEVVSITVFTLFSVIFFRGEPLQWNHLAAFACLVLAVYFVFLK</sequence>
<feature type="transmembrane region" description="Helical" evidence="1">
    <location>
        <begin position="45"/>
        <end position="64"/>
    </location>
</feature>
<keyword evidence="1" id="KW-0472">Membrane</keyword>
<dbReference type="OrthoDB" id="9805206at2"/>
<dbReference type="PANTHER" id="PTHR38482">
    <property type="entry name" value="DMT FAMILY PROTEIN"/>
    <property type="match status" value="1"/>
</dbReference>
<evidence type="ECO:0008006" key="4">
    <source>
        <dbReference type="Google" id="ProtNLM"/>
    </source>
</evidence>
<reference evidence="3" key="1">
    <citation type="submission" date="2011-04" db="EMBL/GenBank/DDBJ databases">
        <title>The complete genome of Porphyromonas asaccharolytica DSM 20707.</title>
        <authorList>
            <person name="Lucas S."/>
            <person name="Han J."/>
            <person name="Lapidus A."/>
            <person name="Bruce D."/>
            <person name="Goodwin L."/>
            <person name="Pitluck S."/>
            <person name="Peters L."/>
            <person name="Kyrpides N."/>
            <person name="Mavromatis K."/>
            <person name="Ivanova N."/>
            <person name="Ovchinnikova G."/>
            <person name="Pagani I."/>
            <person name="Lu M."/>
            <person name="Detter J.C."/>
            <person name="Tapia R."/>
            <person name="Han C."/>
            <person name="Land M."/>
            <person name="Hauser L."/>
            <person name="Markowitz V."/>
            <person name="Cheng J.-F."/>
            <person name="Hugenholtz P."/>
            <person name="Woyke T."/>
            <person name="Wu D."/>
            <person name="Gronow S."/>
            <person name="Wellnitz S."/>
            <person name="Brambilla E."/>
            <person name="Klenk H.-P."/>
            <person name="Eisen J.A."/>
        </authorList>
    </citation>
    <scope>NUCLEOTIDE SEQUENCE [LARGE SCALE GENOMIC DNA]</scope>
    <source>
        <strain evidence="3">ATCC 25260 / DSM 20707 / VPI 4198</strain>
    </source>
</reference>
<name>F4KKC6_PORAD</name>
<dbReference type="KEGG" id="pah:Poras_0908"/>
<accession>F4KKC6</accession>
<feature type="transmembrane region" description="Helical" evidence="1">
    <location>
        <begin position="85"/>
        <end position="105"/>
    </location>
</feature>
<feature type="transmembrane region" description="Helical" evidence="1">
    <location>
        <begin position="111"/>
        <end position="130"/>
    </location>
</feature>
<keyword evidence="1" id="KW-1133">Transmembrane helix</keyword>
<gene>
    <name evidence="2" type="ordered locus">Poras_0908</name>
</gene>
<dbReference type="EMBL" id="CP002689">
    <property type="protein sequence ID" value="AEE12851.1"/>
    <property type="molecule type" value="Genomic_DNA"/>
</dbReference>
<evidence type="ECO:0000313" key="2">
    <source>
        <dbReference type="EMBL" id="AEE12851.1"/>
    </source>
</evidence>
<dbReference type="Pfam" id="PF04342">
    <property type="entry name" value="DMT_6"/>
    <property type="match status" value="1"/>
</dbReference>
<dbReference type="Proteomes" id="UP000006545">
    <property type="component" value="Chromosome"/>
</dbReference>
<dbReference type="STRING" id="879243.Poras_0908"/>
<dbReference type="AlphaFoldDB" id="F4KKC6"/>
<dbReference type="InterPro" id="IPR007437">
    <property type="entry name" value="DUF486"/>
</dbReference>
<dbReference type="eggNOG" id="COG3169">
    <property type="taxonomic scope" value="Bacteria"/>
</dbReference>
<dbReference type="HOGENOM" id="CLU_133782_0_0_10"/>
<dbReference type="PANTHER" id="PTHR38482:SF1">
    <property type="entry name" value="DMT FAMILY PROTEIN"/>
    <property type="match status" value="1"/>
</dbReference>
<evidence type="ECO:0000256" key="1">
    <source>
        <dbReference type="SAM" id="Phobius"/>
    </source>
</evidence>
<keyword evidence="1" id="KW-0812">Transmembrane</keyword>
<protein>
    <recommendedName>
        <fullName evidence="4">Transmembrane signal peptide protein</fullName>
    </recommendedName>
</protein>
<evidence type="ECO:0000313" key="3">
    <source>
        <dbReference type="Proteomes" id="UP000006545"/>
    </source>
</evidence>
<organism evidence="2 3">
    <name type="scientific">Porphyromonas asaccharolytica (strain ATCC 25260 / DSM 20707 / BCRC 10618 / CCUG 7834 / JCM 6326 / LMG 13178 / VPI 4198 / B440)</name>
    <name type="common">Bacteroides asaccharolyticus</name>
    <dbReference type="NCBI Taxonomy" id="879243"/>
    <lineage>
        <taxon>Bacteria</taxon>
        <taxon>Pseudomonadati</taxon>
        <taxon>Bacteroidota</taxon>
        <taxon>Bacteroidia</taxon>
        <taxon>Bacteroidales</taxon>
        <taxon>Porphyromonadaceae</taxon>
        <taxon>Porphyromonas</taxon>
    </lineage>
</organism>
<proteinExistence type="predicted"/>
<keyword evidence="3" id="KW-1185">Reference proteome</keyword>